<comment type="subcellular location">
    <subcellularLocation>
        <location evidence="1">Periplasm</location>
    </subcellularLocation>
</comment>
<evidence type="ECO:0000256" key="4">
    <source>
        <dbReference type="ARBA" id="ARBA00022764"/>
    </source>
</evidence>
<name>A0ABY4C8C4_9BACT</name>
<evidence type="ECO:0000313" key="6">
    <source>
        <dbReference type="Proteomes" id="UP000830116"/>
    </source>
</evidence>
<protein>
    <submittedName>
        <fullName evidence="5">Thiamine ABC transporter substrate-binding protein</fullName>
    </submittedName>
</protein>
<dbReference type="RefSeq" id="WP_243535276.1">
    <property type="nucleotide sequence ID" value="NZ_CP093442.1"/>
</dbReference>
<dbReference type="NCBIfam" id="TIGR01254">
    <property type="entry name" value="sfuA"/>
    <property type="match status" value="1"/>
</dbReference>
<keyword evidence="6" id="KW-1185">Reference proteome</keyword>
<dbReference type="PANTHER" id="PTHR30006:SF3">
    <property type="entry name" value="THIAMINE-BINDING PERIPLASMIC PROTEIN"/>
    <property type="match status" value="1"/>
</dbReference>
<keyword evidence="3" id="KW-0732">Signal</keyword>
<evidence type="ECO:0000256" key="2">
    <source>
        <dbReference type="ARBA" id="ARBA00022448"/>
    </source>
</evidence>
<dbReference type="Gene3D" id="3.40.190.10">
    <property type="entry name" value="Periplasmic binding protein-like II"/>
    <property type="match status" value="2"/>
</dbReference>
<keyword evidence="2" id="KW-0813">Transport</keyword>
<gene>
    <name evidence="5" type="ORF">MNR06_09215</name>
</gene>
<sequence length="347" mass="39457">MKHFIFFIAVIFLGLFLAVLNKNEQSTITSTVPTLRVFGYASFTGRWGPGPLLKEQFEKTCKCKVEFIEGSDSGILLQRLKIEGESLGADLVIGLDQFDLSKAMAEQTWRKLSLGELNVYDSVKPALSNGSFIPYDWGALTFVARKNELTNYPDTLDELLAPELNKKIALEDPRTSSPGMQFLYWVLKSKGEEEGFKFLDKIMAQAHSFSPTWSTAYGLFTSKQAKLAYSYVTSPLYHELEEKRQDYTALPFAEPLPVQFEFVGIPEFCRHCELAEKFINLMLSNEGQKTIMEKNYMFPVMKGIMEGTPFANALVHVKTMDQFEVPSVTEVERILKRWTEIRRGALN</sequence>
<dbReference type="CDD" id="cd13545">
    <property type="entry name" value="PBP2_TbpA"/>
    <property type="match status" value="1"/>
</dbReference>
<dbReference type="EMBL" id="CP093442">
    <property type="protein sequence ID" value="UOE99875.1"/>
    <property type="molecule type" value="Genomic_DNA"/>
</dbReference>
<dbReference type="PANTHER" id="PTHR30006">
    <property type="entry name" value="THIAMINE-BINDING PERIPLASMIC PROTEIN-RELATED"/>
    <property type="match status" value="1"/>
</dbReference>
<dbReference type="SUPFAM" id="SSF53850">
    <property type="entry name" value="Periplasmic binding protein-like II"/>
    <property type="match status" value="1"/>
</dbReference>
<proteinExistence type="predicted"/>
<dbReference type="Pfam" id="PF13343">
    <property type="entry name" value="SBP_bac_6"/>
    <property type="match status" value="1"/>
</dbReference>
<dbReference type="InterPro" id="IPR005948">
    <property type="entry name" value="ThiB-like"/>
</dbReference>
<evidence type="ECO:0000256" key="1">
    <source>
        <dbReference type="ARBA" id="ARBA00004418"/>
    </source>
</evidence>
<reference evidence="5" key="1">
    <citation type="submission" date="2022-03" db="EMBL/GenBank/DDBJ databases">
        <title>Genome Identification and Characterization of new species Bdellovibrio reynosense LBG001 sp. nov. from a Mexico soil sample.</title>
        <authorList>
            <person name="Camilli A."/>
            <person name="Ajao Y."/>
            <person name="Guo X."/>
        </authorList>
    </citation>
    <scope>NUCLEOTIDE SEQUENCE</scope>
    <source>
        <strain evidence="5">LBG001</strain>
    </source>
</reference>
<evidence type="ECO:0000313" key="5">
    <source>
        <dbReference type="EMBL" id="UOE99875.1"/>
    </source>
</evidence>
<organism evidence="5 6">
    <name type="scientific">Bdellovibrio reynosensis</name>
    <dbReference type="NCBI Taxonomy" id="2835041"/>
    <lineage>
        <taxon>Bacteria</taxon>
        <taxon>Pseudomonadati</taxon>
        <taxon>Bdellovibrionota</taxon>
        <taxon>Bdellovibrionia</taxon>
        <taxon>Bdellovibrionales</taxon>
        <taxon>Pseudobdellovibrionaceae</taxon>
        <taxon>Bdellovibrio</taxon>
    </lineage>
</organism>
<keyword evidence="4" id="KW-0574">Periplasm</keyword>
<evidence type="ECO:0000256" key="3">
    <source>
        <dbReference type="ARBA" id="ARBA00022729"/>
    </source>
</evidence>
<dbReference type="Proteomes" id="UP000830116">
    <property type="component" value="Chromosome"/>
</dbReference>
<accession>A0ABY4C8C4</accession>